<keyword evidence="1" id="KW-0539">Nucleus</keyword>
<dbReference type="CDD" id="cd00067">
    <property type="entry name" value="GAL4"/>
    <property type="match status" value="1"/>
</dbReference>
<dbReference type="InterPro" id="IPR007219">
    <property type="entry name" value="XnlR_reg_dom"/>
</dbReference>
<dbReference type="InterPro" id="IPR050987">
    <property type="entry name" value="AtrR-like"/>
</dbReference>
<evidence type="ECO:0000313" key="4">
    <source>
        <dbReference type="EMBL" id="KAK7458785.1"/>
    </source>
</evidence>
<feature type="compositionally biased region" description="Low complexity" evidence="2">
    <location>
        <begin position="155"/>
        <end position="166"/>
    </location>
</feature>
<gene>
    <name evidence="4" type="primary">GIN1_15</name>
    <name evidence="4" type="ORF">VKT23_009790</name>
</gene>
<evidence type="ECO:0000259" key="3">
    <source>
        <dbReference type="SMART" id="SM00906"/>
    </source>
</evidence>
<name>A0ABR1JDD5_9AGAR</name>
<keyword evidence="5" id="KW-1185">Reference proteome</keyword>
<evidence type="ECO:0000256" key="1">
    <source>
        <dbReference type="ARBA" id="ARBA00023242"/>
    </source>
</evidence>
<feature type="region of interest" description="Disordered" evidence="2">
    <location>
        <begin position="149"/>
        <end position="185"/>
    </location>
</feature>
<dbReference type="SMART" id="SM00906">
    <property type="entry name" value="Fungal_trans"/>
    <property type="match status" value="1"/>
</dbReference>
<accession>A0ABR1JDD5</accession>
<dbReference type="CDD" id="cd12148">
    <property type="entry name" value="fungal_TF_MHR"/>
    <property type="match status" value="1"/>
</dbReference>
<dbReference type="PANTHER" id="PTHR46910">
    <property type="entry name" value="TRANSCRIPTION FACTOR PDR1"/>
    <property type="match status" value="1"/>
</dbReference>
<dbReference type="Pfam" id="PF04082">
    <property type="entry name" value="Fungal_trans"/>
    <property type="match status" value="1"/>
</dbReference>
<organism evidence="4 5">
    <name type="scientific">Marasmiellus scandens</name>
    <dbReference type="NCBI Taxonomy" id="2682957"/>
    <lineage>
        <taxon>Eukaryota</taxon>
        <taxon>Fungi</taxon>
        <taxon>Dikarya</taxon>
        <taxon>Basidiomycota</taxon>
        <taxon>Agaricomycotina</taxon>
        <taxon>Agaricomycetes</taxon>
        <taxon>Agaricomycetidae</taxon>
        <taxon>Agaricales</taxon>
        <taxon>Marasmiineae</taxon>
        <taxon>Omphalotaceae</taxon>
        <taxon>Marasmiellus</taxon>
    </lineage>
</organism>
<evidence type="ECO:0000313" key="5">
    <source>
        <dbReference type="Proteomes" id="UP001498398"/>
    </source>
</evidence>
<proteinExistence type="predicted"/>
<protein>
    <submittedName>
        <fullName evidence="4">Gypsy retrotransposon integrase-like protein 1</fullName>
    </submittedName>
</protein>
<comment type="caution">
    <text evidence="4">The sequence shown here is derived from an EMBL/GenBank/DDBJ whole genome shotgun (WGS) entry which is preliminary data.</text>
</comment>
<dbReference type="InterPro" id="IPR001138">
    <property type="entry name" value="Zn2Cys6_DnaBD"/>
</dbReference>
<reference evidence="4 5" key="1">
    <citation type="submission" date="2024-01" db="EMBL/GenBank/DDBJ databases">
        <title>A draft genome for the cacao thread blight pathogen Marasmiellus scandens.</title>
        <authorList>
            <person name="Baruah I.K."/>
            <person name="Leung J."/>
            <person name="Bukari Y."/>
            <person name="Amoako-Attah I."/>
            <person name="Meinhardt L.W."/>
            <person name="Bailey B.A."/>
            <person name="Cohen S.P."/>
        </authorList>
    </citation>
    <scope>NUCLEOTIDE SEQUENCE [LARGE SCALE GENOMIC DNA]</scope>
    <source>
        <strain evidence="4 5">GH-19</strain>
    </source>
</reference>
<dbReference type="PANTHER" id="PTHR46910:SF38">
    <property type="entry name" value="ZN(2)-C6 FUNGAL-TYPE DOMAIN-CONTAINING PROTEIN"/>
    <property type="match status" value="1"/>
</dbReference>
<dbReference type="Proteomes" id="UP001498398">
    <property type="component" value="Unassembled WGS sequence"/>
</dbReference>
<sequence>MSEDEDTTRSVVTKRRRLQGACDGCRKRKSKFWQLARHLGPECNIGTNIVPIPAVKCDSAKMPDNICSNCIAFQCECTHLLATIKRKRGPPIGKPRGTRAIRTIVSAILSETTPFTVPDNQEAVLQLLVDLATHITTLETELDELRITKTSVPESSSTTNLSDSASFPTTSGLSRDQYDADSPEGISENLENLALDQSRHFGASSSLTLVKTAMDIKGELPQDAQLPSSLSSRYLKCRRPEFWAIYPWQLPIEDKPPPLEFPEEDLLRDLIKLYFLNCGQFIPVLHRPTFERSIAQGLHYSNRQFGYTLLAVCAVASRYSNDARVFVKGASQEFSAGWHWFRQIRLLRNSYITIPTIYEVQLCILAIVFVQGSSTPEACWILVAHGIRLAQDVGAHRRKTSDKKPTIEDELWKRAFWLLLIMDIYVSAFAGRPRATTADDFDLDLPIECDDEYWENSDPSLAFKQPLGRPARMIHCISLLKLMDIFSMAQRTIYPTRRVDTWTVMGFSDSEWNQKILSEVDSSLNNWIDNIPEHLKWDPNREDIDFFNQSVLLYLSYYWVQILVHKPFITRPNADSDLSFPSLAICVNAARSAIHVMEVQQRRGFLPLPNVVITLYNSAIILVLNAWRGKHFGISSATNKELNDIHKCIGLIRTYERRWQSCGVYIDVIRELLVISDLYERSPLSFDEAQSQDRDSALAFSRPQDSMPTFDIAPLDFQIQNAPSYPDMDPNFTLPLHSNELGNLPLHQTFDTFGDTSSFAYADVPIQQIHPHPGGPSYHDSSNEFGNISSGVVPSDIVNLGFPGLPTSDWDIYLSNVDELLNTMNTTYHDM</sequence>
<feature type="domain" description="Xylanolytic transcriptional activator regulatory" evidence="3">
    <location>
        <begin position="379"/>
        <end position="452"/>
    </location>
</feature>
<dbReference type="EMBL" id="JBANRG010000017">
    <property type="protein sequence ID" value="KAK7458785.1"/>
    <property type="molecule type" value="Genomic_DNA"/>
</dbReference>
<evidence type="ECO:0000256" key="2">
    <source>
        <dbReference type="SAM" id="MobiDB-lite"/>
    </source>
</evidence>